<evidence type="ECO:0000313" key="2">
    <source>
        <dbReference type="Proteomes" id="UP000789901"/>
    </source>
</evidence>
<comment type="caution">
    <text evidence="1">The sequence shown here is derived from an EMBL/GenBank/DDBJ whole genome shotgun (WGS) entry which is preliminary data.</text>
</comment>
<sequence length="40" mass="4756">LANEANNFYKLKNSAKPNIKQNTFYFYSYFNEYLKAAAKK</sequence>
<feature type="non-terminal residue" evidence="1">
    <location>
        <position position="1"/>
    </location>
</feature>
<organism evidence="1 2">
    <name type="scientific">Gigaspora margarita</name>
    <dbReference type="NCBI Taxonomy" id="4874"/>
    <lineage>
        <taxon>Eukaryota</taxon>
        <taxon>Fungi</taxon>
        <taxon>Fungi incertae sedis</taxon>
        <taxon>Mucoromycota</taxon>
        <taxon>Glomeromycotina</taxon>
        <taxon>Glomeromycetes</taxon>
        <taxon>Diversisporales</taxon>
        <taxon>Gigasporaceae</taxon>
        <taxon>Gigaspora</taxon>
    </lineage>
</organism>
<evidence type="ECO:0000313" key="1">
    <source>
        <dbReference type="EMBL" id="CAG8854367.1"/>
    </source>
</evidence>
<reference evidence="1 2" key="1">
    <citation type="submission" date="2021-06" db="EMBL/GenBank/DDBJ databases">
        <authorList>
            <person name="Kallberg Y."/>
            <person name="Tangrot J."/>
            <person name="Rosling A."/>
        </authorList>
    </citation>
    <scope>NUCLEOTIDE SEQUENCE [LARGE SCALE GENOMIC DNA]</scope>
    <source>
        <strain evidence="1 2">120-4 pot B 10/14</strain>
    </source>
</reference>
<name>A0ABN7XHC2_GIGMA</name>
<gene>
    <name evidence="1" type="ORF">GMARGA_LOCUS43188</name>
</gene>
<proteinExistence type="predicted"/>
<dbReference type="EMBL" id="CAJVQB010136931">
    <property type="protein sequence ID" value="CAG8854367.1"/>
    <property type="molecule type" value="Genomic_DNA"/>
</dbReference>
<accession>A0ABN7XHC2</accession>
<dbReference type="Proteomes" id="UP000789901">
    <property type="component" value="Unassembled WGS sequence"/>
</dbReference>
<protein>
    <submittedName>
        <fullName evidence="1">1952_t:CDS:1</fullName>
    </submittedName>
</protein>
<keyword evidence="2" id="KW-1185">Reference proteome</keyword>